<evidence type="ECO:0000313" key="11">
    <source>
        <dbReference type="Ensembl" id="ENSOABP00000069178.1"/>
    </source>
</evidence>
<keyword evidence="4" id="KW-0862">Zinc</keyword>
<dbReference type="InterPro" id="IPR001841">
    <property type="entry name" value="Znf_RING"/>
</dbReference>
<dbReference type="GeneID" id="116324918"/>
<feature type="coiled-coil region" evidence="7">
    <location>
        <begin position="261"/>
        <end position="295"/>
    </location>
</feature>
<reference evidence="11" key="3">
    <citation type="submission" date="2025-09" db="UniProtKB">
        <authorList>
            <consortium name="Ensembl"/>
        </authorList>
    </citation>
    <scope>IDENTIFICATION</scope>
</reference>
<dbReference type="Gene3D" id="4.10.830.40">
    <property type="match status" value="1"/>
</dbReference>
<feature type="domain" description="RING-type" evidence="8">
    <location>
        <begin position="15"/>
        <end position="58"/>
    </location>
</feature>
<dbReference type="SUPFAM" id="SSF49899">
    <property type="entry name" value="Concanavalin A-like lectins/glucanases"/>
    <property type="match status" value="1"/>
</dbReference>
<dbReference type="Pfam" id="PF00643">
    <property type="entry name" value="zf-B_box"/>
    <property type="match status" value="1"/>
</dbReference>
<dbReference type="InterPro" id="IPR017907">
    <property type="entry name" value="Znf_RING_CS"/>
</dbReference>
<evidence type="ECO:0000256" key="7">
    <source>
        <dbReference type="SAM" id="Coils"/>
    </source>
</evidence>
<dbReference type="Gene3D" id="2.60.120.920">
    <property type="match status" value="1"/>
</dbReference>
<dbReference type="InterPro" id="IPR051051">
    <property type="entry name" value="E3_ubiq-ligase_TRIM/RNF"/>
</dbReference>
<dbReference type="SMART" id="SM00449">
    <property type="entry name" value="SPRY"/>
    <property type="match status" value="1"/>
</dbReference>
<dbReference type="PANTHER" id="PTHR25465">
    <property type="entry name" value="B-BOX DOMAIN CONTAINING"/>
    <property type="match status" value="1"/>
</dbReference>
<feature type="domain" description="B30.2/SPRY" evidence="10">
    <location>
        <begin position="365"/>
        <end position="553"/>
    </location>
</feature>
<sequence length="553" mass="63723">MAQRGIQMNQDKLCCSICLDLLKDPVTIPCGHNYCMNCIQIHWDEEDRKNIHSCPQCRQTFAPRPALGKNTMLAELVEELEKTGQTAPANHCYAGPEDVSCDVCTDRKLKAVKSCLQCLVSYCEQHLQPHYESPAFRKHKLVDPYQKLQDNICSHHNEAMKIFCRTDQQCICYLCSMDEHKGHDTVSAAKEMSEKQRELEGCQEKIQQKIKDQFKHMRVLQQKMKAISQSADKAVRDSEMIFTELIRFIEKRSSDVKQQIRSKQKKEVSRLTELQEKLRQETIDLQQKKSELEQLCHMQDCITFLQKYPSLSSLTFSEEPPSISIHPLCNFDDVTASLSEIREKMQDILKGQWTKLSATVSECNELPSQREHTIREEFLKYSQHITLVPDTESRILISDSKKKAEASITQSFLKRRMLIELRSLQRRKMSHFCVLSKECLTGRCYWEVTWSGTVAVAVTNTNRTPVYGFGNDDTSWALYCIRNEFEFRHDNIRTHISTCQSSTIGVYLDHSAGTLSFYSVSDDMTLLHRVQATFTQPLYAGFFVGCGSVVELK</sequence>
<keyword evidence="3 6" id="KW-0863">Zinc-finger</keyword>
<evidence type="ECO:0000256" key="6">
    <source>
        <dbReference type="PROSITE-ProRule" id="PRU00024"/>
    </source>
</evidence>
<dbReference type="InterPro" id="IPR001870">
    <property type="entry name" value="B30.2/SPRY"/>
</dbReference>
<dbReference type="Gene3D" id="3.30.40.10">
    <property type="entry name" value="Zinc/RING finger domain, C3HC4 (zinc finger)"/>
    <property type="match status" value="1"/>
</dbReference>
<dbReference type="Gene3D" id="3.30.160.60">
    <property type="entry name" value="Classic Zinc Finger"/>
    <property type="match status" value="1"/>
</dbReference>
<dbReference type="Pfam" id="PF25600">
    <property type="entry name" value="TRIM_CC"/>
    <property type="match status" value="1"/>
</dbReference>
<gene>
    <name evidence="11" type="primary">LOC116324918</name>
</gene>
<dbReference type="Pfam" id="PF15227">
    <property type="entry name" value="zf-C3HC4_4"/>
    <property type="match status" value="1"/>
</dbReference>
<dbReference type="InterPro" id="IPR043136">
    <property type="entry name" value="B30.2/SPRY_sf"/>
</dbReference>
<dbReference type="RefSeq" id="XP_031601558.2">
    <property type="nucleotide sequence ID" value="XM_031745698.2"/>
</dbReference>
<dbReference type="CDD" id="cd19769">
    <property type="entry name" value="Bbox2_TRIM16-like"/>
    <property type="match status" value="1"/>
</dbReference>
<accession>A0AAZ1XNL0</accession>
<dbReference type="Ensembl" id="ENSOABT00000061640.1">
    <property type="protein sequence ID" value="ENSOABP00000069178.1"/>
    <property type="gene ID" value="ENSOABG00000027079.1"/>
</dbReference>
<keyword evidence="12" id="KW-1185">Reference proteome</keyword>
<dbReference type="InterPro" id="IPR000315">
    <property type="entry name" value="Znf_B-box"/>
</dbReference>
<dbReference type="PROSITE" id="PS50089">
    <property type="entry name" value="ZF_RING_2"/>
    <property type="match status" value="1"/>
</dbReference>
<evidence type="ECO:0008006" key="13">
    <source>
        <dbReference type="Google" id="ProtNLM"/>
    </source>
</evidence>
<keyword evidence="5" id="KW-0391">Immunity</keyword>
<evidence type="ECO:0000256" key="3">
    <source>
        <dbReference type="ARBA" id="ARBA00022771"/>
    </source>
</evidence>
<dbReference type="SMART" id="SM00336">
    <property type="entry name" value="BBOX"/>
    <property type="match status" value="1"/>
</dbReference>
<evidence type="ECO:0000256" key="1">
    <source>
        <dbReference type="ARBA" id="ARBA00022588"/>
    </source>
</evidence>
<dbReference type="KEGG" id="oau:116324918"/>
<reference evidence="11" key="2">
    <citation type="submission" date="2025-08" db="UniProtKB">
        <authorList>
            <consortium name="Ensembl"/>
        </authorList>
    </citation>
    <scope>IDENTIFICATION</scope>
</reference>
<dbReference type="InterPro" id="IPR058030">
    <property type="entry name" value="TRIM8/14/16/25/29/45/65_CC"/>
</dbReference>
<organism evidence="11 12">
    <name type="scientific">Oreochromis aureus</name>
    <name type="common">Israeli tilapia</name>
    <name type="synonym">Chromis aureus</name>
    <dbReference type="NCBI Taxonomy" id="47969"/>
    <lineage>
        <taxon>Eukaryota</taxon>
        <taxon>Metazoa</taxon>
        <taxon>Chordata</taxon>
        <taxon>Craniata</taxon>
        <taxon>Vertebrata</taxon>
        <taxon>Euteleostomi</taxon>
        <taxon>Actinopterygii</taxon>
        <taxon>Neopterygii</taxon>
        <taxon>Teleostei</taxon>
        <taxon>Neoteleostei</taxon>
        <taxon>Acanthomorphata</taxon>
        <taxon>Ovalentaria</taxon>
        <taxon>Cichlomorphae</taxon>
        <taxon>Cichliformes</taxon>
        <taxon>Cichlidae</taxon>
        <taxon>African cichlids</taxon>
        <taxon>Pseudocrenilabrinae</taxon>
        <taxon>Oreochromini</taxon>
        <taxon>Oreochromis</taxon>
    </lineage>
</organism>
<dbReference type="InterPro" id="IPR013083">
    <property type="entry name" value="Znf_RING/FYVE/PHD"/>
</dbReference>
<evidence type="ECO:0000259" key="8">
    <source>
        <dbReference type="PROSITE" id="PS50089"/>
    </source>
</evidence>
<dbReference type="AlphaFoldDB" id="A0AAZ1XNL0"/>
<proteinExistence type="predicted"/>
<keyword evidence="1" id="KW-0399">Innate immunity</keyword>
<dbReference type="PROSITE" id="PS00518">
    <property type="entry name" value="ZF_RING_1"/>
    <property type="match status" value="1"/>
</dbReference>
<feature type="domain" description="B box-type" evidence="9">
    <location>
        <begin position="148"/>
        <end position="188"/>
    </location>
</feature>
<keyword evidence="2" id="KW-0479">Metal-binding</keyword>
<dbReference type="InterPro" id="IPR013320">
    <property type="entry name" value="ConA-like_dom_sf"/>
</dbReference>
<dbReference type="InterPro" id="IPR003877">
    <property type="entry name" value="SPRY_dom"/>
</dbReference>
<keyword evidence="7" id="KW-0175">Coiled coil</keyword>
<evidence type="ECO:0000256" key="5">
    <source>
        <dbReference type="ARBA" id="ARBA00022859"/>
    </source>
</evidence>
<dbReference type="SUPFAM" id="SSF57850">
    <property type="entry name" value="RING/U-box"/>
    <property type="match status" value="1"/>
</dbReference>
<evidence type="ECO:0000256" key="2">
    <source>
        <dbReference type="ARBA" id="ARBA00022723"/>
    </source>
</evidence>
<dbReference type="Pfam" id="PF00622">
    <property type="entry name" value="SPRY"/>
    <property type="match status" value="1"/>
</dbReference>
<dbReference type="PROSITE" id="PS50119">
    <property type="entry name" value="ZF_BBOX"/>
    <property type="match status" value="1"/>
</dbReference>
<dbReference type="Proteomes" id="UP000472276">
    <property type="component" value="Unassembled WGS sequence"/>
</dbReference>
<evidence type="ECO:0000259" key="9">
    <source>
        <dbReference type="PROSITE" id="PS50119"/>
    </source>
</evidence>
<evidence type="ECO:0000259" key="10">
    <source>
        <dbReference type="PROSITE" id="PS50188"/>
    </source>
</evidence>
<dbReference type="PROSITE" id="PS50188">
    <property type="entry name" value="B302_SPRY"/>
    <property type="match status" value="1"/>
</dbReference>
<name>A0AAZ1XNL0_OREAU</name>
<dbReference type="SUPFAM" id="SSF57845">
    <property type="entry name" value="B-box zinc-binding domain"/>
    <property type="match status" value="1"/>
</dbReference>
<reference evidence="12" key="1">
    <citation type="submission" date="2020-03" db="EMBL/GenBank/DDBJ databases">
        <title>Evolution of repeat sequences and sex chromosomes of tilapia species revealed by chromosome-level genomes.</title>
        <authorList>
            <person name="Xu L."/>
            <person name="Tao W."/>
            <person name="Wang D."/>
            <person name="Zhou Q."/>
        </authorList>
    </citation>
    <scope>NUCLEOTIDE SEQUENCE [LARGE SCALE GENOMIC DNA]</scope>
    <source>
        <strain evidence="12">Israel</strain>
    </source>
</reference>
<dbReference type="PANTHER" id="PTHR25465:SF5">
    <property type="entry name" value="E3 UBIQUITIN_ISG15 LIGASE TRIM25-RELATED"/>
    <property type="match status" value="1"/>
</dbReference>
<dbReference type="GO" id="GO:0045087">
    <property type="term" value="P:innate immune response"/>
    <property type="evidence" value="ECO:0007669"/>
    <property type="project" value="UniProtKB-KW"/>
</dbReference>
<evidence type="ECO:0000313" key="12">
    <source>
        <dbReference type="Proteomes" id="UP000472276"/>
    </source>
</evidence>
<protein>
    <recommendedName>
        <fullName evidence="13">Tripartite motif-containing protein 16-like</fullName>
    </recommendedName>
</protein>
<dbReference type="SMART" id="SM00184">
    <property type="entry name" value="RING"/>
    <property type="match status" value="1"/>
</dbReference>
<dbReference type="GO" id="GO:0008270">
    <property type="term" value="F:zinc ion binding"/>
    <property type="evidence" value="ECO:0007669"/>
    <property type="project" value="UniProtKB-KW"/>
</dbReference>
<evidence type="ECO:0000256" key="4">
    <source>
        <dbReference type="ARBA" id="ARBA00022833"/>
    </source>
</evidence>